<evidence type="ECO:0000313" key="3">
    <source>
        <dbReference type="EMBL" id="KAK1922825.1"/>
    </source>
</evidence>
<evidence type="ECO:0000259" key="1">
    <source>
        <dbReference type="Pfam" id="PF01968"/>
    </source>
</evidence>
<keyword evidence="4" id="KW-1185">Reference proteome</keyword>
<sequence length="790" mass="84991">MHRGYNGNATGYLSILSIQFLIFSMKTSPNYAICVSIDRGGTFTDVHYSWTEPESKARKDAVLKLLSQDPASYRDAPTEGIRRVLELVTGEAHSRHKPLPIDQLAAVRLSTTVATNALLERKGARHALLITKGFKDLLSIGNQARPRIFDLHIVKPGHLYEDVIEVDERVTLVGFSSDPYQSAHAVKFAEDGTVSKGYTGAGRQAGLLDAKAKVVQGLSGEAVHVLKEVDQAAVRDDLQRLYDNGYRSIAVVLAHSYTYPEHELAIGKLAKEIGFTNISLSSQLLSMIRMVARGVSTTADAYLTPVLQEYLDGFYSGFEGGREGNLNVEFMGSDGGLVDLKNFSGLKSILSGPAGGVVGLARTCFDPREGTPIIGFDVGGTSTDVSRFAGKFETLFETTTAGVAIQSPQLDINTVAAGGGSCLTFKNGLFRAGPESAGAHPGPACYRKGGPLALTDANLFLGRLSPKYFPKCFGPNENEALDPSATAAAFKALAKQIRQESNSTLSLDDIVYGFVTVANETMARPIRSLTEARGLASSKHVLASFGGAGGQHACEIAEILGMTRIVIHRFSSVLSAFGLAMADRVFELQEPASAVLNEENGPAIRQRLHGLAERVKAELGRQGFAEDHIEVVYQLHLRFDGSDTAMLITEPPKGKGTFASEFRDTYEQEFGFLLQTDIIVDDIKVRGIGKSGVTELPSMYEEAAELPINEVDTSSEVGRVVSGYQEVFVSPAGKTSGSRVQTPVVELDRLAPGDVVEGPALIIDATQTIFVNAGWRSLTTSRHLVISRPQ</sequence>
<dbReference type="Proteomes" id="UP001182556">
    <property type="component" value="Unassembled WGS sequence"/>
</dbReference>
<protein>
    <submittedName>
        <fullName evidence="3">5-oxoprolinase</fullName>
    </submittedName>
</protein>
<dbReference type="PANTHER" id="PTHR11365:SF2">
    <property type="entry name" value="5-OXOPROLINASE"/>
    <property type="match status" value="1"/>
</dbReference>
<organism evidence="3 4">
    <name type="scientific">Papiliotrema laurentii</name>
    <name type="common">Cryptococcus laurentii</name>
    <dbReference type="NCBI Taxonomy" id="5418"/>
    <lineage>
        <taxon>Eukaryota</taxon>
        <taxon>Fungi</taxon>
        <taxon>Dikarya</taxon>
        <taxon>Basidiomycota</taxon>
        <taxon>Agaricomycotina</taxon>
        <taxon>Tremellomycetes</taxon>
        <taxon>Tremellales</taxon>
        <taxon>Rhynchogastremaceae</taxon>
        <taxon>Papiliotrema</taxon>
    </lineage>
</organism>
<evidence type="ECO:0000259" key="2">
    <source>
        <dbReference type="Pfam" id="PF05378"/>
    </source>
</evidence>
<accession>A0AAD9FKN6</accession>
<evidence type="ECO:0000313" key="4">
    <source>
        <dbReference type="Proteomes" id="UP001182556"/>
    </source>
</evidence>
<dbReference type="Pfam" id="PF05378">
    <property type="entry name" value="Hydant_A_N"/>
    <property type="match status" value="1"/>
</dbReference>
<dbReference type="GO" id="GO:0017168">
    <property type="term" value="F:5-oxoprolinase (ATP-hydrolyzing) activity"/>
    <property type="evidence" value="ECO:0007669"/>
    <property type="project" value="TreeGrafter"/>
</dbReference>
<feature type="domain" description="Hydantoinase A/oxoprolinase" evidence="1">
    <location>
        <begin position="293"/>
        <end position="584"/>
    </location>
</feature>
<feature type="domain" description="Hydantoinase/oxoprolinase N-terminal" evidence="2">
    <location>
        <begin position="35"/>
        <end position="274"/>
    </location>
</feature>
<proteinExistence type="predicted"/>
<dbReference type="GO" id="GO:0006749">
    <property type="term" value="P:glutathione metabolic process"/>
    <property type="evidence" value="ECO:0007669"/>
    <property type="project" value="TreeGrafter"/>
</dbReference>
<comment type="caution">
    <text evidence="3">The sequence shown here is derived from an EMBL/GenBank/DDBJ whole genome shotgun (WGS) entry which is preliminary data.</text>
</comment>
<dbReference type="InterPro" id="IPR002821">
    <property type="entry name" value="Hydantoinase_A"/>
</dbReference>
<reference evidence="3" key="1">
    <citation type="submission" date="2023-02" db="EMBL/GenBank/DDBJ databases">
        <title>Identification and recombinant expression of a fungal hydrolase from Papiliotrema laurentii that hydrolyzes apple cutin and clears colloidal polyester polyurethane.</title>
        <authorList>
            <consortium name="DOE Joint Genome Institute"/>
            <person name="Roman V.A."/>
            <person name="Bojanowski C."/>
            <person name="Crable B.R."/>
            <person name="Wagner D.N."/>
            <person name="Hung C.S."/>
            <person name="Nadeau L.J."/>
            <person name="Schratz L."/>
            <person name="Haridas S."/>
            <person name="Pangilinan J."/>
            <person name="Lipzen A."/>
            <person name="Na H."/>
            <person name="Yan M."/>
            <person name="Ng V."/>
            <person name="Grigoriev I.V."/>
            <person name="Spatafora J.W."/>
            <person name="Barlow D."/>
            <person name="Biffinger J."/>
            <person name="Kelley-Loughnane N."/>
            <person name="Varaljay V.A."/>
            <person name="Crookes-Goodson W.J."/>
        </authorList>
    </citation>
    <scope>NUCLEOTIDE SEQUENCE</scope>
    <source>
        <strain evidence="3">5307AH</strain>
    </source>
</reference>
<dbReference type="PANTHER" id="PTHR11365">
    <property type="entry name" value="5-OXOPROLINASE RELATED"/>
    <property type="match status" value="1"/>
</dbReference>
<gene>
    <name evidence="3" type="ORF">DB88DRAFT_496398</name>
</gene>
<name>A0AAD9FKN6_PAPLA</name>
<dbReference type="InterPro" id="IPR008040">
    <property type="entry name" value="Hydant_A_N"/>
</dbReference>
<dbReference type="Pfam" id="PF01968">
    <property type="entry name" value="Hydantoinase_A"/>
    <property type="match status" value="1"/>
</dbReference>
<dbReference type="GO" id="GO:0005829">
    <property type="term" value="C:cytosol"/>
    <property type="evidence" value="ECO:0007669"/>
    <property type="project" value="TreeGrafter"/>
</dbReference>
<dbReference type="EMBL" id="JAODAN010000008">
    <property type="protein sequence ID" value="KAK1922825.1"/>
    <property type="molecule type" value="Genomic_DNA"/>
</dbReference>
<dbReference type="InterPro" id="IPR045079">
    <property type="entry name" value="Oxoprolinase-like"/>
</dbReference>
<dbReference type="AlphaFoldDB" id="A0AAD9FKN6"/>